<dbReference type="EMBL" id="HBKQ01029348">
    <property type="protein sequence ID" value="CAE2248388.1"/>
    <property type="molecule type" value="Transcribed_RNA"/>
</dbReference>
<organism evidence="11">
    <name type="scientific">Odontella aurita</name>
    <dbReference type="NCBI Taxonomy" id="265563"/>
    <lineage>
        <taxon>Eukaryota</taxon>
        <taxon>Sar</taxon>
        <taxon>Stramenopiles</taxon>
        <taxon>Ochrophyta</taxon>
        <taxon>Bacillariophyta</taxon>
        <taxon>Mediophyceae</taxon>
        <taxon>Biddulphiophycidae</taxon>
        <taxon>Eupodiscales</taxon>
        <taxon>Odontellaceae</taxon>
        <taxon>Odontella</taxon>
    </lineage>
</organism>
<dbReference type="GO" id="GO:0031966">
    <property type="term" value="C:mitochondrial membrane"/>
    <property type="evidence" value="ECO:0007669"/>
    <property type="project" value="UniProtKB-SubCell"/>
</dbReference>
<reference evidence="11" key="1">
    <citation type="submission" date="2021-01" db="EMBL/GenBank/DDBJ databases">
        <authorList>
            <person name="Corre E."/>
            <person name="Pelletier E."/>
            <person name="Niang G."/>
            <person name="Scheremetjew M."/>
            <person name="Finn R."/>
            <person name="Kale V."/>
            <person name="Holt S."/>
            <person name="Cochrane G."/>
            <person name="Meng A."/>
            <person name="Brown T."/>
            <person name="Cohen L."/>
        </authorList>
    </citation>
    <scope>NUCLEOTIDE SEQUENCE</scope>
    <source>
        <strain evidence="11">Isolate 1302-5</strain>
    </source>
</reference>
<keyword evidence="3 10" id="KW-0813">Transport</keyword>
<dbReference type="InterPro" id="IPR023395">
    <property type="entry name" value="MCP_dom_sf"/>
</dbReference>
<keyword evidence="5" id="KW-0677">Repeat</keyword>
<dbReference type="GO" id="GO:0022857">
    <property type="term" value="F:transmembrane transporter activity"/>
    <property type="evidence" value="ECO:0007669"/>
    <property type="project" value="TreeGrafter"/>
</dbReference>
<keyword evidence="4 9" id="KW-0812">Transmembrane</keyword>
<proteinExistence type="inferred from homology"/>
<dbReference type="Gene3D" id="1.50.40.10">
    <property type="entry name" value="Mitochondrial carrier domain"/>
    <property type="match status" value="2"/>
</dbReference>
<feature type="repeat" description="Solcar" evidence="9">
    <location>
        <begin position="194"/>
        <end position="291"/>
    </location>
</feature>
<protein>
    <recommendedName>
        <fullName evidence="12">Mitochondrial carrier protein</fullName>
    </recommendedName>
</protein>
<sequence length="392" mass="41377">MTTHLSVYKSTSNDSAAVLSNLHVSSISTQSPHLHFSEMKHSTSKTKSLGGRDNSQCSESNVALKSIIAGSVSGIVSTLFFHPFDVLRTKMQGASPVAASASAALSGSGSTASGNATAARVALSGGPVSVFVHTVQNGGIRALYTGLQPVLAAQAGYKATVFAVNNLTKKSLVDWKTAERRKVGLFQTYNLTRVDIFCCGAMGGAVNAALLVAPVEYVRNRQIVHHTRISTTKGLSSESLTFATRGVFDTIKRTVKKRGLSGLWRGAGVTVLRDSLGCGGFFVMYELGRDHLAPVFGSRESTGTVMASGALAGWGYWAFAMPLDTLKTLVQTGAARSAREAVVSSVEREGALITVRNLFHGWQLAFGRGAPAAAVTLSSYTAVYEFCNQRIA</sequence>
<keyword evidence="7" id="KW-0496">Mitochondrion</keyword>
<evidence type="ECO:0000256" key="10">
    <source>
        <dbReference type="RuleBase" id="RU000488"/>
    </source>
</evidence>
<dbReference type="AlphaFoldDB" id="A0A7S4MWB5"/>
<evidence type="ECO:0000256" key="6">
    <source>
        <dbReference type="ARBA" id="ARBA00022989"/>
    </source>
</evidence>
<evidence type="ECO:0000256" key="2">
    <source>
        <dbReference type="ARBA" id="ARBA00006375"/>
    </source>
</evidence>
<evidence type="ECO:0000256" key="1">
    <source>
        <dbReference type="ARBA" id="ARBA00004225"/>
    </source>
</evidence>
<keyword evidence="8 9" id="KW-0472">Membrane</keyword>
<evidence type="ECO:0000256" key="4">
    <source>
        <dbReference type="ARBA" id="ARBA00022692"/>
    </source>
</evidence>
<name>A0A7S4MWB5_9STRA</name>
<evidence type="ECO:0008006" key="12">
    <source>
        <dbReference type="Google" id="ProtNLM"/>
    </source>
</evidence>
<accession>A0A7S4MWB5</accession>
<dbReference type="PROSITE" id="PS50920">
    <property type="entry name" value="SOLCAR"/>
    <property type="match status" value="3"/>
</dbReference>
<comment type="subcellular location">
    <subcellularLocation>
        <location evidence="1">Mitochondrion membrane</location>
        <topology evidence="1">Multi-pass membrane protein</topology>
    </subcellularLocation>
</comment>
<comment type="similarity">
    <text evidence="2 10">Belongs to the mitochondrial carrier (TC 2.A.29) family.</text>
</comment>
<evidence type="ECO:0000313" key="11">
    <source>
        <dbReference type="EMBL" id="CAE2248388.1"/>
    </source>
</evidence>
<dbReference type="InterPro" id="IPR050567">
    <property type="entry name" value="Mitochondrial_Carrier"/>
</dbReference>
<gene>
    <name evidence="11" type="ORF">OAUR00152_LOCUS20004</name>
</gene>
<feature type="repeat" description="Solcar" evidence="9">
    <location>
        <begin position="61"/>
        <end position="171"/>
    </location>
</feature>
<evidence type="ECO:0000256" key="7">
    <source>
        <dbReference type="ARBA" id="ARBA00023128"/>
    </source>
</evidence>
<dbReference type="SUPFAM" id="SSF103506">
    <property type="entry name" value="Mitochondrial carrier"/>
    <property type="match status" value="1"/>
</dbReference>
<evidence type="ECO:0000256" key="3">
    <source>
        <dbReference type="ARBA" id="ARBA00022448"/>
    </source>
</evidence>
<feature type="repeat" description="Solcar" evidence="9">
    <location>
        <begin position="300"/>
        <end position="386"/>
    </location>
</feature>
<dbReference type="InterPro" id="IPR018108">
    <property type="entry name" value="MCP_transmembrane"/>
</dbReference>
<evidence type="ECO:0000256" key="9">
    <source>
        <dbReference type="PROSITE-ProRule" id="PRU00282"/>
    </source>
</evidence>
<evidence type="ECO:0000256" key="8">
    <source>
        <dbReference type="ARBA" id="ARBA00023136"/>
    </source>
</evidence>
<keyword evidence="6" id="KW-1133">Transmembrane helix</keyword>
<dbReference type="PANTHER" id="PTHR45624">
    <property type="entry name" value="MITOCHONDRIAL BASIC AMINO ACIDS TRANSPORTER-RELATED"/>
    <property type="match status" value="1"/>
</dbReference>
<evidence type="ECO:0000256" key="5">
    <source>
        <dbReference type="ARBA" id="ARBA00022737"/>
    </source>
</evidence>
<dbReference type="Pfam" id="PF00153">
    <property type="entry name" value="Mito_carr"/>
    <property type="match status" value="3"/>
</dbReference>